<comment type="caution">
    <text evidence="2">The sequence shown here is derived from an EMBL/GenBank/DDBJ whole genome shotgun (WGS) entry which is preliminary data.</text>
</comment>
<name>A0A841Q6R8_9BACI</name>
<sequence length="151" mass="17675">MKWIEKEFEQLTVHELYAILKERVDVFVVEQNCAYPEIDNYDQVATHMFLIDEGEIKAYCRLLPSGSKYEEASIGRVLVKEKYRGKGYAIQLMERAVNIMMKEWNEKTIKLQAQAHLSNFYAQFGFEVKSDEYMDDGIPHVDMISSQDYLG</sequence>
<reference evidence="2 3" key="1">
    <citation type="submission" date="2020-08" db="EMBL/GenBank/DDBJ databases">
        <title>Genomic Encyclopedia of Type Strains, Phase IV (KMG-IV): sequencing the most valuable type-strain genomes for metagenomic binning, comparative biology and taxonomic classification.</title>
        <authorList>
            <person name="Goeker M."/>
        </authorList>
    </citation>
    <scope>NUCLEOTIDE SEQUENCE [LARGE SCALE GENOMIC DNA]</scope>
    <source>
        <strain evidence="2 3">DSM 19612</strain>
    </source>
</reference>
<organism evidence="2 3">
    <name type="scientific">Salirhabdus euzebyi</name>
    <dbReference type="NCBI Taxonomy" id="394506"/>
    <lineage>
        <taxon>Bacteria</taxon>
        <taxon>Bacillati</taxon>
        <taxon>Bacillota</taxon>
        <taxon>Bacilli</taxon>
        <taxon>Bacillales</taxon>
        <taxon>Bacillaceae</taxon>
        <taxon>Salirhabdus</taxon>
    </lineage>
</organism>
<dbReference type="InterPro" id="IPR000182">
    <property type="entry name" value="GNAT_dom"/>
</dbReference>
<dbReference type="Gene3D" id="3.40.630.30">
    <property type="match status" value="1"/>
</dbReference>
<dbReference type="RefSeq" id="WP_174496801.1">
    <property type="nucleotide sequence ID" value="NZ_CADDWK010000009.1"/>
</dbReference>
<dbReference type="PROSITE" id="PS51186">
    <property type="entry name" value="GNAT"/>
    <property type="match status" value="1"/>
</dbReference>
<dbReference type="EMBL" id="JACHGH010000007">
    <property type="protein sequence ID" value="MBB6454098.1"/>
    <property type="molecule type" value="Genomic_DNA"/>
</dbReference>
<dbReference type="InterPro" id="IPR039143">
    <property type="entry name" value="GNPNAT1-like"/>
</dbReference>
<dbReference type="Proteomes" id="UP000581688">
    <property type="component" value="Unassembled WGS sequence"/>
</dbReference>
<gene>
    <name evidence="2" type="ORF">HNQ94_002549</name>
</gene>
<protein>
    <submittedName>
        <fullName evidence="2">ElaA protein</fullName>
    </submittedName>
</protein>
<dbReference type="CDD" id="cd04301">
    <property type="entry name" value="NAT_SF"/>
    <property type="match status" value="1"/>
</dbReference>
<dbReference type="InterPro" id="IPR016181">
    <property type="entry name" value="Acyl_CoA_acyltransferase"/>
</dbReference>
<dbReference type="Pfam" id="PF13673">
    <property type="entry name" value="Acetyltransf_10"/>
    <property type="match status" value="1"/>
</dbReference>
<proteinExistence type="predicted"/>
<dbReference type="PANTHER" id="PTHR13355">
    <property type="entry name" value="GLUCOSAMINE 6-PHOSPHATE N-ACETYLTRANSFERASE"/>
    <property type="match status" value="1"/>
</dbReference>
<evidence type="ECO:0000259" key="1">
    <source>
        <dbReference type="PROSITE" id="PS51186"/>
    </source>
</evidence>
<feature type="domain" description="N-acetyltransferase" evidence="1">
    <location>
        <begin position="6"/>
        <end position="148"/>
    </location>
</feature>
<dbReference type="GO" id="GO:0004343">
    <property type="term" value="F:glucosamine 6-phosphate N-acetyltransferase activity"/>
    <property type="evidence" value="ECO:0007669"/>
    <property type="project" value="TreeGrafter"/>
</dbReference>
<evidence type="ECO:0000313" key="3">
    <source>
        <dbReference type="Proteomes" id="UP000581688"/>
    </source>
</evidence>
<dbReference type="AlphaFoldDB" id="A0A841Q6R8"/>
<dbReference type="PANTHER" id="PTHR13355:SF11">
    <property type="entry name" value="GLUCOSAMINE 6-PHOSPHATE N-ACETYLTRANSFERASE"/>
    <property type="match status" value="1"/>
</dbReference>
<evidence type="ECO:0000313" key="2">
    <source>
        <dbReference type="EMBL" id="MBB6454098.1"/>
    </source>
</evidence>
<keyword evidence="3" id="KW-1185">Reference proteome</keyword>
<dbReference type="SUPFAM" id="SSF55729">
    <property type="entry name" value="Acyl-CoA N-acyltransferases (Nat)"/>
    <property type="match status" value="1"/>
</dbReference>
<accession>A0A841Q6R8</accession>